<dbReference type="Proteomes" id="UP000824007">
    <property type="component" value="Unassembled WGS sequence"/>
</dbReference>
<protein>
    <submittedName>
        <fullName evidence="1">Uncharacterized protein</fullName>
    </submittedName>
</protein>
<gene>
    <name evidence="1" type="ORF">H9831_05170</name>
</gene>
<comment type="caution">
    <text evidence="1">The sequence shown here is derived from an EMBL/GenBank/DDBJ whole genome shotgun (WGS) entry which is preliminary data.</text>
</comment>
<accession>A0A9D1YNL7</accession>
<dbReference type="EMBL" id="DXDD01000068">
    <property type="protein sequence ID" value="HIY60058.1"/>
    <property type="molecule type" value="Genomic_DNA"/>
</dbReference>
<evidence type="ECO:0000313" key="2">
    <source>
        <dbReference type="Proteomes" id="UP000824007"/>
    </source>
</evidence>
<feature type="non-terminal residue" evidence="1">
    <location>
        <position position="1"/>
    </location>
</feature>
<reference evidence="1" key="1">
    <citation type="journal article" date="2021" name="PeerJ">
        <title>Extensive microbial diversity within the chicken gut microbiome revealed by metagenomics and culture.</title>
        <authorList>
            <person name="Gilroy R."/>
            <person name="Ravi A."/>
            <person name="Getino M."/>
            <person name="Pursley I."/>
            <person name="Horton D.L."/>
            <person name="Alikhan N.F."/>
            <person name="Baker D."/>
            <person name="Gharbi K."/>
            <person name="Hall N."/>
            <person name="Watson M."/>
            <person name="Adriaenssens E.M."/>
            <person name="Foster-Nyarko E."/>
            <person name="Jarju S."/>
            <person name="Secka A."/>
            <person name="Antonio M."/>
            <person name="Oren A."/>
            <person name="Chaudhuri R.R."/>
            <person name="La Ragione R."/>
            <person name="Hildebrand F."/>
            <person name="Pallen M.J."/>
        </authorList>
    </citation>
    <scope>NUCLEOTIDE SEQUENCE</scope>
    <source>
        <strain evidence="1">ChiSxjej3B15-24422</strain>
    </source>
</reference>
<organism evidence="1 2">
    <name type="scientific">Candidatus Eisenbergiella pullistercoris</name>
    <dbReference type="NCBI Taxonomy" id="2838555"/>
    <lineage>
        <taxon>Bacteria</taxon>
        <taxon>Bacillati</taxon>
        <taxon>Bacillota</taxon>
        <taxon>Clostridia</taxon>
        <taxon>Lachnospirales</taxon>
        <taxon>Lachnospiraceae</taxon>
        <taxon>Eisenbergiella</taxon>
    </lineage>
</organism>
<sequence>RELQEESGRIYVIDEDFGPLKSMEFAKAATISDNCFLIITRESLSAIPYSYKEIYGIKASGKFHSLERIFPDYETLRDADAIVTEDEDSGYEYYKTYFGSKVSSSKGNSNLSKYGSDNTLLIGDGCAIGAYIQDLLLTGADLYLPESFEYTLLQKDMFSRVAEVQQSIRYPEEMIGTGYASPERYYTALLSQITQNTPARYSKTSLNECYVKDCCCKGTRCEFFTREKKLPEIPGKIQ</sequence>
<name>A0A9D1YNL7_9FIRM</name>
<dbReference type="AlphaFoldDB" id="A0A9D1YNL7"/>
<proteinExistence type="predicted"/>
<reference evidence="1" key="2">
    <citation type="submission" date="2021-04" db="EMBL/GenBank/DDBJ databases">
        <authorList>
            <person name="Gilroy R."/>
        </authorList>
    </citation>
    <scope>NUCLEOTIDE SEQUENCE</scope>
    <source>
        <strain evidence="1">ChiSxjej3B15-24422</strain>
    </source>
</reference>
<evidence type="ECO:0000313" key="1">
    <source>
        <dbReference type="EMBL" id="HIY60058.1"/>
    </source>
</evidence>